<dbReference type="CDD" id="cd06583">
    <property type="entry name" value="PGRP"/>
    <property type="match status" value="1"/>
</dbReference>
<dbReference type="InterPro" id="IPR006619">
    <property type="entry name" value="PGRP_domain_met/bac"/>
</dbReference>
<dbReference type="PANTHER" id="PTHR11022">
    <property type="entry name" value="PEPTIDOGLYCAN RECOGNITION PROTEIN"/>
    <property type="match status" value="1"/>
</dbReference>
<dbReference type="GO" id="GO:0009253">
    <property type="term" value="P:peptidoglycan catabolic process"/>
    <property type="evidence" value="ECO:0007669"/>
    <property type="project" value="InterPro"/>
</dbReference>
<dbReference type="KEGG" id="psil:PMA3_30045"/>
<name>A0A191Z1Z3_9PSED</name>
<keyword evidence="4" id="KW-1185">Reference proteome</keyword>
<evidence type="ECO:0000313" key="4">
    <source>
        <dbReference type="Proteomes" id="UP000078354"/>
    </source>
</evidence>
<dbReference type="OrthoDB" id="9085865at2"/>
<dbReference type="GO" id="GO:0008745">
    <property type="term" value="F:N-acetylmuramoyl-L-alanine amidase activity"/>
    <property type="evidence" value="ECO:0007669"/>
    <property type="project" value="InterPro"/>
</dbReference>
<dbReference type="InterPro" id="IPR015510">
    <property type="entry name" value="PGRP"/>
</dbReference>
<dbReference type="SMART" id="SM00701">
    <property type="entry name" value="PGRP"/>
    <property type="match status" value="1"/>
</dbReference>
<evidence type="ECO:0000259" key="2">
    <source>
        <dbReference type="SMART" id="SM00701"/>
    </source>
</evidence>
<dbReference type="InterPro" id="IPR036505">
    <property type="entry name" value="Amidase/PGRP_sf"/>
</dbReference>
<protein>
    <submittedName>
        <fullName evidence="3">N-acetylmuramoyl-L-alanine amidase</fullName>
    </submittedName>
</protein>
<gene>
    <name evidence="3" type="ORF">PMA3_30045</name>
</gene>
<dbReference type="Proteomes" id="UP000078354">
    <property type="component" value="Chromosome"/>
</dbReference>
<reference evidence="3 4" key="1">
    <citation type="journal article" date="2018" name="Syst. Appl. Microbiol.">
        <title>Pseudomonas silesiensis sp. nov. strain A3T isolated from a biological pesticide sewage treatment plant and analysis of the complete genome sequence.</title>
        <authorList>
            <person name="Kaminski M.A."/>
            <person name="Furmanczyk E.M."/>
            <person name="Sobczak A."/>
            <person name="Dziembowski A."/>
            <person name="Lipinski L."/>
        </authorList>
    </citation>
    <scope>NUCLEOTIDE SEQUENCE [LARGE SCALE GENOMIC DNA]</scope>
    <source>
        <strain evidence="3 4">A3</strain>
    </source>
</reference>
<sequence length="239" mass="26319">MTDTTFRTAAKAQEVTPGQPLVPVAITVNDRAATREAIIRKVRLLGHQFVERSQWGAHKSKGPLSDDWDYSMIALHHAGRSYVCGSGIEQMLETQKNQQSDKFDDIGYHFGIDCSGTVYEGRDIRFKGSSVHLYNTGVIGVVLLNNLTTAKEGNDLIGFWRETLETFGINTTNKIPTPQLDAAINLITALKSVFVIKHFGGHREFPNQAAEGKICPGNIGMKLVKNIRSKTLLLAPPIS</sequence>
<accession>A0A191Z1Z3</accession>
<dbReference type="Pfam" id="PF01510">
    <property type="entry name" value="Amidase_2"/>
    <property type="match status" value="1"/>
</dbReference>
<dbReference type="SUPFAM" id="SSF55846">
    <property type="entry name" value="N-acetylmuramoyl-L-alanine amidase-like"/>
    <property type="match status" value="1"/>
</dbReference>
<evidence type="ECO:0000256" key="1">
    <source>
        <dbReference type="ARBA" id="ARBA00007553"/>
    </source>
</evidence>
<dbReference type="AlphaFoldDB" id="A0A191Z1Z3"/>
<dbReference type="InterPro" id="IPR002502">
    <property type="entry name" value="Amidase_domain"/>
</dbReference>
<dbReference type="GO" id="GO:0008270">
    <property type="term" value="F:zinc ion binding"/>
    <property type="evidence" value="ECO:0007669"/>
    <property type="project" value="InterPro"/>
</dbReference>
<dbReference type="STRING" id="1853130.PMA3_30045"/>
<dbReference type="RefSeq" id="WP_064680531.1">
    <property type="nucleotide sequence ID" value="NZ_CP014870.1"/>
</dbReference>
<comment type="similarity">
    <text evidence="1">Belongs to the N-acetylmuramoyl-L-alanine amidase 2 family.</text>
</comment>
<proteinExistence type="inferred from homology"/>
<evidence type="ECO:0000313" key="3">
    <source>
        <dbReference type="EMBL" id="ANJ59187.1"/>
    </source>
</evidence>
<organism evidence="3 4">
    <name type="scientific">Pseudomonas silesiensis</name>
    <dbReference type="NCBI Taxonomy" id="1853130"/>
    <lineage>
        <taxon>Bacteria</taxon>
        <taxon>Pseudomonadati</taxon>
        <taxon>Pseudomonadota</taxon>
        <taxon>Gammaproteobacteria</taxon>
        <taxon>Pseudomonadales</taxon>
        <taxon>Pseudomonadaceae</taxon>
        <taxon>Pseudomonas</taxon>
    </lineage>
</organism>
<dbReference type="Gene3D" id="3.40.80.10">
    <property type="entry name" value="Peptidoglycan recognition protein-like"/>
    <property type="match status" value="1"/>
</dbReference>
<feature type="domain" description="Peptidoglycan recognition protein family" evidence="2">
    <location>
        <begin position="47"/>
        <end position="173"/>
    </location>
</feature>
<dbReference type="PANTHER" id="PTHR11022:SF41">
    <property type="entry name" value="PEPTIDOGLYCAN-RECOGNITION PROTEIN LC-RELATED"/>
    <property type="match status" value="1"/>
</dbReference>
<dbReference type="EMBL" id="CP014870">
    <property type="protein sequence ID" value="ANJ59187.1"/>
    <property type="molecule type" value="Genomic_DNA"/>
</dbReference>